<dbReference type="Gene3D" id="3.90.1300.10">
    <property type="entry name" value="Amidase signature (AS) domain"/>
    <property type="match status" value="1"/>
</dbReference>
<feature type="domain" description="Amidase" evidence="1">
    <location>
        <begin position="25"/>
        <end position="457"/>
    </location>
</feature>
<protein>
    <submittedName>
        <fullName evidence="2">Amidase</fullName>
    </submittedName>
</protein>
<dbReference type="PANTHER" id="PTHR11895">
    <property type="entry name" value="TRANSAMIDASE"/>
    <property type="match status" value="1"/>
</dbReference>
<evidence type="ECO:0000313" key="2">
    <source>
        <dbReference type="EMBL" id="GGG27341.1"/>
    </source>
</evidence>
<dbReference type="PANTHER" id="PTHR11895:SF76">
    <property type="entry name" value="INDOLEACETAMIDE HYDROLASE"/>
    <property type="match status" value="1"/>
</dbReference>
<dbReference type="Proteomes" id="UP000597507">
    <property type="component" value="Unassembled WGS sequence"/>
</dbReference>
<dbReference type="EMBL" id="BMKS01000003">
    <property type="protein sequence ID" value="GGG27341.1"/>
    <property type="molecule type" value="Genomic_DNA"/>
</dbReference>
<dbReference type="InterPro" id="IPR000120">
    <property type="entry name" value="Amidase"/>
</dbReference>
<dbReference type="InterPro" id="IPR036928">
    <property type="entry name" value="AS_sf"/>
</dbReference>
<comment type="caution">
    <text evidence="2">The sequence shown here is derived from an EMBL/GenBank/DDBJ whole genome shotgun (WGS) entry which is preliminary data.</text>
</comment>
<dbReference type="SUPFAM" id="SSF75304">
    <property type="entry name" value="Amidase signature (AS) enzymes"/>
    <property type="match status" value="1"/>
</dbReference>
<dbReference type="RefSeq" id="WP_188899297.1">
    <property type="nucleotide sequence ID" value="NZ_BMKS01000003.1"/>
</dbReference>
<keyword evidence="3" id="KW-1185">Reference proteome</keyword>
<dbReference type="AlphaFoldDB" id="A0A8J2Z9X1"/>
<organism evidence="2 3">
    <name type="scientific">Caldovatus sediminis</name>
    <dbReference type="NCBI Taxonomy" id="2041189"/>
    <lineage>
        <taxon>Bacteria</taxon>
        <taxon>Pseudomonadati</taxon>
        <taxon>Pseudomonadota</taxon>
        <taxon>Alphaproteobacteria</taxon>
        <taxon>Acetobacterales</taxon>
        <taxon>Roseomonadaceae</taxon>
        <taxon>Caldovatus</taxon>
    </lineage>
</organism>
<reference evidence="2 3" key="1">
    <citation type="journal article" date="2014" name="Int. J. Syst. Evol. Microbiol.">
        <title>Complete genome sequence of Corynebacterium casei LMG S-19264T (=DSM 44701T), isolated from a smear-ripened cheese.</title>
        <authorList>
            <consortium name="US DOE Joint Genome Institute (JGI-PGF)"/>
            <person name="Walter F."/>
            <person name="Albersmeier A."/>
            <person name="Kalinowski J."/>
            <person name="Ruckert C."/>
        </authorList>
    </citation>
    <scope>NUCLEOTIDE SEQUENCE [LARGE SCALE GENOMIC DNA]</scope>
    <source>
        <strain evidence="2 3">CGMCC 1.16330</strain>
    </source>
</reference>
<proteinExistence type="predicted"/>
<dbReference type="GO" id="GO:0003824">
    <property type="term" value="F:catalytic activity"/>
    <property type="evidence" value="ECO:0007669"/>
    <property type="project" value="InterPro"/>
</dbReference>
<dbReference type="InterPro" id="IPR023631">
    <property type="entry name" value="Amidase_dom"/>
</dbReference>
<name>A0A8J2Z9X1_9PROT</name>
<accession>A0A8J2Z9X1</accession>
<gene>
    <name evidence="2" type="ORF">GCM10010964_14100</name>
</gene>
<dbReference type="Pfam" id="PF01425">
    <property type="entry name" value="Amidase"/>
    <property type="match status" value="1"/>
</dbReference>
<evidence type="ECO:0000259" key="1">
    <source>
        <dbReference type="Pfam" id="PF01425"/>
    </source>
</evidence>
<evidence type="ECO:0000313" key="3">
    <source>
        <dbReference type="Proteomes" id="UP000597507"/>
    </source>
</evidence>
<sequence>MTEPCDLSAVEARRLIGRKALSPVELLESCLARIEAINPAVNAMTAMDTDRARATARAAEQAVMRGEPLGPLHGLPLGVKDLEETEGLRTTWGSPIFRDHVPTRDEHMVANLRRAGAIVVGKTNVPEFGLGANTRNTVYGATGNPFDPTRSAAGSSGGSAAALATGMVPIATGSDTGGSLRNPAAFCGVVGYRPSPGLVPAERRGHGWSPLSVLGPMARDVPDTCLLLSAMASDDACDPLAYTLHGRAVRGDPALFFPPQRVDLATLRLAATEDFGIAPVERHIREIFRSRVAACRPLFREVAEGATPDCTGTDEAFEVLRATGALAAHLEKVRTRPQDCGPNVIANVEEGLRYTLADHARAASLQTQIYRRWQAFFRDHDVLISPAITVSPRPWRELYPAEIDGQRTRTYYHWLALAYAVTLTGHPAVCLPVGVDRNGMPFGLQIVGPRGGDAFVLGVAAALEEAFAADPALRRPVPDLAKLRAAPAISGMPGFLGWD</sequence>